<dbReference type="EMBL" id="JBHSWG010000001">
    <property type="protein sequence ID" value="MFC6758943.1"/>
    <property type="molecule type" value="Genomic_DNA"/>
</dbReference>
<accession>A0ABW2B084</accession>
<evidence type="ECO:0000313" key="1">
    <source>
        <dbReference type="EMBL" id="MFC6758943.1"/>
    </source>
</evidence>
<keyword evidence="2" id="KW-1185">Reference proteome</keyword>
<protein>
    <submittedName>
        <fullName evidence="1">Uncharacterized protein</fullName>
    </submittedName>
</protein>
<dbReference type="Proteomes" id="UP001596353">
    <property type="component" value="Unassembled WGS sequence"/>
</dbReference>
<evidence type="ECO:0000313" key="2">
    <source>
        <dbReference type="Proteomes" id="UP001596353"/>
    </source>
</evidence>
<name>A0ABW2B084_9RHOB</name>
<organism evidence="1 2">
    <name type="scientific">Sulfitobacter porphyrae</name>
    <dbReference type="NCBI Taxonomy" id="1246864"/>
    <lineage>
        <taxon>Bacteria</taxon>
        <taxon>Pseudomonadati</taxon>
        <taxon>Pseudomonadota</taxon>
        <taxon>Alphaproteobacteria</taxon>
        <taxon>Rhodobacterales</taxon>
        <taxon>Roseobacteraceae</taxon>
        <taxon>Sulfitobacter</taxon>
    </lineage>
</organism>
<reference evidence="2" key="1">
    <citation type="journal article" date="2019" name="Int. J. Syst. Evol. Microbiol.">
        <title>The Global Catalogue of Microorganisms (GCM) 10K type strain sequencing project: providing services to taxonomists for standard genome sequencing and annotation.</title>
        <authorList>
            <consortium name="The Broad Institute Genomics Platform"/>
            <consortium name="The Broad Institute Genome Sequencing Center for Infectious Disease"/>
            <person name="Wu L."/>
            <person name="Ma J."/>
        </authorList>
    </citation>
    <scope>NUCLEOTIDE SEQUENCE [LARGE SCALE GENOMIC DNA]</scope>
    <source>
        <strain evidence="2">CCUG 66188</strain>
    </source>
</reference>
<comment type="caution">
    <text evidence="1">The sequence shown here is derived from an EMBL/GenBank/DDBJ whole genome shotgun (WGS) entry which is preliminary data.</text>
</comment>
<gene>
    <name evidence="1" type="ORF">ACFQFQ_04525</name>
</gene>
<proteinExistence type="predicted"/>
<sequence length="96" mass="10924">MKINATQPDIEFIDYSAPRLPDTNWRIRINVSGSLAHVQAFIDGNCHLPEVPCEAQRRAGGMDMAEMQMDRLKKIEAPTLYTLEQEDRIPRLEAAL</sequence>